<evidence type="ECO:0000256" key="11">
    <source>
        <dbReference type="RuleBase" id="RU351113"/>
    </source>
</evidence>
<dbReference type="GO" id="GO:0004984">
    <property type="term" value="F:olfactory receptor activity"/>
    <property type="evidence" value="ECO:0007669"/>
    <property type="project" value="InterPro"/>
</dbReference>
<dbReference type="InterPro" id="IPR004117">
    <property type="entry name" value="7tm6_olfct_rcpt"/>
</dbReference>
<keyword evidence="2" id="KW-1003">Cell membrane</keyword>
<dbReference type="PANTHER" id="PTHR21137:SF44">
    <property type="entry name" value="ODORANT RECEPTOR 13A-RELATED"/>
    <property type="match status" value="1"/>
</dbReference>
<keyword evidence="9 11" id="KW-0807">Transducer</keyword>
<feature type="transmembrane region" description="Helical" evidence="11">
    <location>
        <begin position="48"/>
        <end position="69"/>
    </location>
</feature>
<keyword evidence="4 11" id="KW-0812">Transmembrane</keyword>
<accession>A0A9C6T1V3</accession>
<evidence type="ECO:0000313" key="13">
    <source>
        <dbReference type="RefSeq" id="XP_051859938.1"/>
    </source>
</evidence>
<dbReference type="GeneID" id="117569122"/>
<dbReference type="AlphaFoldDB" id="A0A9C6T1V3"/>
<comment type="similarity">
    <text evidence="11">Belongs to the insect chemoreceptor superfamily. Heteromeric odorant receptor channel (TC 1.A.69) family.</text>
</comment>
<feature type="transmembrane region" description="Helical" evidence="11">
    <location>
        <begin position="314"/>
        <end position="335"/>
    </location>
</feature>
<evidence type="ECO:0000256" key="5">
    <source>
        <dbReference type="ARBA" id="ARBA00022725"/>
    </source>
</evidence>
<feature type="transmembrane region" description="Helical" evidence="11">
    <location>
        <begin position="149"/>
        <end position="172"/>
    </location>
</feature>
<evidence type="ECO:0000256" key="2">
    <source>
        <dbReference type="ARBA" id="ARBA00022475"/>
    </source>
</evidence>
<dbReference type="OrthoDB" id="8185860at2759"/>
<dbReference type="RefSeq" id="XP_051859938.1">
    <property type="nucleotide sequence ID" value="XM_052003978.1"/>
</dbReference>
<dbReference type="PANTHER" id="PTHR21137">
    <property type="entry name" value="ODORANT RECEPTOR"/>
    <property type="match status" value="1"/>
</dbReference>
<evidence type="ECO:0000256" key="1">
    <source>
        <dbReference type="ARBA" id="ARBA00004651"/>
    </source>
</evidence>
<comment type="caution">
    <text evidence="11">Lacks conserved residue(s) required for the propagation of feature annotation.</text>
</comment>
<dbReference type="GO" id="GO:0005549">
    <property type="term" value="F:odorant binding"/>
    <property type="evidence" value="ECO:0007669"/>
    <property type="project" value="InterPro"/>
</dbReference>
<sequence length="411" mass="49439">MEREQQLERETELERQRSYNDFTYIPNMILKTLGIDFLNSPKPLWQDVLLKTYSIICFLSHWHIFYYLILRTIQWDELAGNPVLIMRFAIVYFFTANSDVKFIIFLYYRRRLRILNDKLEELYPHGDEHCRKYRVNDFFWPRIARYGFYYYYFVVVFVVLGPLTQSIIMYLYQYFTVDSEAKFILLSTFPMKRFETMSMWKNILTLVVDFAFSHFVMNVNLGTDVWMMCHSAQICMHFAHLGRQLAEYRPQRQRVEENCEFLVNFVRRHQRLFDLQKELNDIFGILLAYNLFSTASTLCCVIFYTILQGLNREGIGFMLFFFSSSAQFFMVSYYGQQLIDWSQNIAMAAYTHNWYDASVKYRRYLLMIMQRAQRPAELSAKGVIIISLDTFKKMIGITYQFFAVIRRILGK</sequence>
<feature type="transmembrane region" description="Helical" evidence="11">
    <location>
        <begin position="282"/>
        <end position="307"/>
    </location>
</feature>
<keyword evidence="8 11" id="KW-0675">Receptor</keyword>
<dbReference type="CTD" id="36350"/>
<evidence type="ECO:0000256" key="4">
    <source>
        <dbReference type="ARBA" id="ARBA00022692"/>
    </source>
</evidence>
<evidence type="ECO:0000256" key="9">
    <source>
        <dbReference type="ARBA" id="ARBA00023224"/>
    </source>
</evidence>
<feature type="transmembrane region" description="Helical" evidence="11">
    <location>
        <begin position="89"/>
        <end position="108"/>
    </location>
</feature>
<evidence type="ECO:0000256" key="3">
    <source>
        <dbReference type="ARBA" id="ARBA00022606"/>
    </source>
</evidence>
<comment type="subunit">
    <text evidence="10">Interacts with Orco. Complexes exist early in the endomembrane system in olfactory sensory neurons (OSNs), coupling these complexes to the conserved ciliary trafficking pathway.</text>
</comment>
<keyword evidence="6 11" id="KW-1133">Transmembrane helix</keyword>
<evidence type="ECO:0000256" key="7">
    <source>
        <dbReference type="ARBA" id="ARBA00023136"/>
    </source>
</evidence>
<organism evidence="12 13">
    <name type="scientific">Drosophila albomicans</name>
    <name type="common">Fruit fly</name>
    <dbReference type="NCBI Taxonomy" id="7291"/>
    <lineage>
        <taxon>Eukaryota</taxon>
        <taxon>Metazoa</taxon>
        <taxon>Ecdysozoa</taxon>
        <taxon>Arthropoda</taxon>
        <taxon>Hexapoda</taxon>
        <taxon>Insecta</taxon>
        <taxon>Pterygota</taxon>
        <taxon>Neoptera</taxon>
        <taxon>Endopterygota</taxon>
        <taxon>Diptera</taxon>
        <taxon>Brachycera</taxon>
        <taxon>Muscomorpha</taxon>
        <taxon>Ephydroidea</taxon>
        <taxon>Drosophilidae</taxon>
        <taxon>Drosophila</taxon>
    </lineage>
</organism>
<dbReference type="GO" id="GO:0007165">
    <property type="term" value="P:signal transduction"/>
    <property type="evidence" value="ECO:0007669"/>
    <property type="project" value="UniProtKB-KW"/>
</dbReference>
<gene>
    <name evidence="13" type="primary">LOC117569122</name>
</gene>
<evidence type="ECO:0000256" key="6">
    <source>
        <dbReference type="ARBA" id="ARBA00022989"/>
    </source>
</evidence>
<evidence type="ECO:0000256" key="8">
    <source>
        <dbReference type="ARBA" id="ARBA00023170"/>
    </source>
</evidence>
<name>A0A9C6T1V3_DROAB</name>
<dbReference type="GO" id="GO:0005886">
    <property type="term" value="C:plasma membrane"/>
    <property type="evidence" value="ECO:0007669"/>
    <property type="project" value="UniProtKB-SubCell"/>
</dbReference>
<dbReference type="Proteomes" id="UP000515160">
    <property type="component" value="Chromosome 3"/>
</dbReference>
<reference evidence="13" key="1">
    <citation type="submission" date="2025-08" db="UniProtKB">
        <authorList>
            <consortium name="RefSeq"/>
        </authorList>
    </citation>
    <scope>IDENTIFICATION</scope>
    <source>
        <strain evidence="13">15112-1751.03</strain>
        <tissue evidence="13">Whole Adult</tissue>
    </source>
</reference>
<comment type="subcellular location">
    <subcellularLocation>
        <location evidence="1 11">Cell membrane</location>
        <topology evidence="1 11">Multi-pass membrane protein</topology>
    </subcellularLocation>
</comment>
<proteinExistence type="inferred from homology"/>
<dbReference type="Pfam" id="PF02949">
    <property type="entry name" value="7tm_6"/>
    <property type="match status" value="1"/>
</dbReference>
<keyword evidence="3 11" id="KW-0716">Sensory transduction</keyword>
<protein>
    <recommendedName>
        <fullName evidence="11">Odorant receptor</fullName>
    </recommendedName>
</protein>
<keyword evidence="7 11" id="KW-0472">Membrane</keyword>
<evidence type="ECO:0000313" key="12">
    <source>
        <dbReference type="Proteomes" id="UP000515160"/>
    </source>
</evidence>
<keyword evidence="12" id="KW-1185">Reference proteome</keyword>
<evidence type="ECO:0000256" key="10">
    <source>
        <dbReference type="ARBA" id="ARBA00038679"/>
    </source>
</evidence>
<keyword evidence="5 11" id="KW-0552">Olfaction</keyword>